<dbReference type="GO" id="GO:0009236">
    <property type="term" value="P:cobalamin biosynthetic process"/>
    <property type="evidence" value="ECO:0007669"/>
    <property type="project" value="UniProtKB-UniPathway"/>
</dbReference>
<sequence length="257" mass="27757">MILLFGGTSETESIATALANLNIPVMVSTATDVPLKTGAENHPLITHRCGRLGLSDMVDLMTRSDIRLIVNAGHPYADELHQTIAGVVRKTGIRCFRFQRQETVIDDEHVYRVGDHQAAAELAFSFARPVLLTVGSRHLEPYVAVAKKTQIPLVVRVLPHRESIEACKASGLPDESCIYARGPFSEEENSTLIRRFDIGVLVSKDSGTAGGVPEKIAAATDAGCAIVLLGRPAVATSDWTNFETVSSLVKGVDELRL</sequence>
<dbReference type="AlphaFoldDB" id="A0A1H4AI44"/>
<dbReference type="PROSITE" id="PS51014">
    <property type="entry name" value="COBK_CBIJ"/>
    <property type="match status" value="1"/>
</dbReference>
<protein>
    <submittedName>
        <fullName evidence="4">Precorrin-6A/cobalt-precorrin-6A reductase</fullName>
    </submittedName>
</protein>
<dbReference type="RefSeq" id="WP_175498332.1">
    <property type="nucleotide sequence ID" value="NZ_FNQN01000005.1"/>
</dbReference>
<keyword evidence="5" id="KW-1185">Reference proteome</keyword>
<organism evidence="4 5">
    <name type="scientific">Desulfuromusa kysingii</name>
    <dbReference type="NCBI Taxonomy" id="37625"/>
    <lineage>
        <taxon>Bacteria</taxon>
        <taxon>Pseudomonadati</taxon>
        <taxon>Thermodesulfobacteriota</taxon>
        <taxon>Desulfuromonadia</taxon>
        <taxon>Desulfuromonadales</taxon>
        <taxon>Geopsychrobacteraceae</taxon>
        <taxon>Desulfuromusa</taxon>
    </lineage>
</organism>
<name>A0A1H4AI44_9BACT</name>
<evidence type="ECO:0000313" key="4">
    <source>
        <dbReference type="EMBL" id="SEA35418.1"/>
    </source>
</evidence>
<comment type="pathway">
    <text evidence="1">Cofactor biosynthesis; adenosylcobalamin biosynthesis.</text>
</comment>
<dbReference type="Pfam" id="PF02571">
    <property type="entry name" value="CbiJ"/>
    <property type="match status" value="1"/>
</dbReference>
<dbReference type="PANTHER" id="PTHR36925">
    <property type="entry name" value="COBALT-PRECORRIN-6A REDUCTASE"/>
    <property type="match status" value="1"/>
</dbReference>
<evidence type="ECO:0000256" key="2">
    <source>
        <dbReference type="ARBA" id="ARBA00022573"/>
    </source>
</evidence>
<dbReference type="STRING" id="37625.SAMN05660420_01843"/>
<dbReference type="UniPathway" id="UPA00148"/>
<dbReference type="EMBL" id="FNQN01000005">
    <property type="protein sequence ID" value="SEA35418.1"/>
    <property type="molecule type" value="Genomic_DNA"/>
</dbReference>
<dbReference type="PANTHER" id="PTHR36925:SF1">
    <property type="entry name" value="COBALT-PRECORRIN-6A REDUCTASE"/>
    <property type="match status" value="1"/>
</dbReference>
<accession>A0A1H4AI44</accession>
<evidence type="ECO:0000256" key="1">
    <source>
        <dbReference type="ARBA" id="ARBA00004953"/>
    </source>
</evidence>
<keyword evidence="2" id="KW-0169">Cobalamin biosynthesis</keyword>
<dbReference type="NCBIfam" id="TIGR00715">
    <property type="entry name" value="precor6x_red"/>
    <property type="match status" value="1"/>
</dbReference>
<evidence type="ECO:0000256" key="3">
    <source>
        <dbReference type="ARBA" id="ARBA00023002"/>
    </source>
</evidence>
<dbReference type="Proteomes" id="UP000199409">
    <property type="component" value="Unassembled WGS sequence"/>
</dbReference>
<keyword evidence="3" id="KW-0560">Oxidoreductase</keyword>
<gene>
    <name evidence="4" type="ORF">SAMN05660420_01843</name>
</gene>
<dbReference type="InterPro" id="IPR003723">
    <property type="entry name" value="Precorrin-6x_reduct"/>
</dbReference>
<proteinExistence type="predicted"/>
<evidence type="ECO:0000313" key="5">
    <source>
        <dbReference type="Proteomes" id="UP000199409"/>
    </source>
</evidence>
<dbReference type="GO" id="GO:0016994">
    <property type="term" value="F:precorrin-6A reductase activity"/>
    <property type="evidence" value="ECO:0007669"/>
    <property type="project" value="InterPro"/>
</dbReference>
<reference evidence="4 5" key="1">
    <citation type="submission" date="2016-10" db="EMBL/GenBank/DDBJ databases">
        <authorList>
            <person name="de Groot N.N."/>
        </authorList>
    </citation>
    <scope>NUCLEOTIDE SEQUENCE [LARGE SCALE GENOMIC DNA]</scope>
    <source>
        <strain evidence="4 5">DSM 7343</strain>
    </source>
</reference>